<keyword evidence="2" id="KW-1185">Reference proteome</keyword>
<name>A0A822YT44_NELNU</name>
<dbReference type="Proteomes" id="UP000607653">
    <property type="component" value="Unassembled WGS sequence"/>
</dbReference>
<dbReference type="AlphaFoldDB" id="A0A822YT44"/>
<sequence length="126" mass="13616">MNKIGLKLDAATCCNGGSEAKDGSGKTQSDLPQLEISLSLFLFFSPPPFFFLCSVTADLNPPPTFLSPSVSLSFSLFLSSPPPFSSSSSSTSLLLCSIFVFSFETNAELQSFLFLHFDLRLPETIT</sequence>
<proteinExistence type="predicted"/>
<evidence type="ECO:0000313" key="1">
    <source>
        <dbReference type="EMBL" id="DAD32398.1"/>
    </source>
</evidence>
<dbReference type="EMBL" id="DUZY01000003">
    <property type="protein sequence ID" value="DAD32398.1"/>
    <property type="molecule type" value="Genomic_DNA"/>
</dbReference>
<protein>
    <submittedName>
        <fullName evidence="1">Uncharacterized protein</fullName>
    </submittedName>
</protein>
<reference evidence="1 2" key="1">
    <citation type="journal article" date="2020" name="Mol. Biol. Evol.">
        <title>Distinct Expression and Methylation Patterns for Genes with Different Fates following a Single Whole-Genome Duplication in Flowering Plants.</title>
        <authorList>
            <person name="Shi T."/>
            <person name="Rahmani R.S."/>
            <person name="Gugger P.F."/>
            <person name="Wang M."/>
            <person name="Li H."/>
            <person name="Zhang Y."/>
            <person name="Li Z."/>
            <person name="Wang Q."/>
            <person name="Van de Peer Y."/>
            <person name="Marchal K."/>
            <person name="Chen J."/>
        </authorList>
    </citation>
    <scope>NUCLEOTIDE SEQUENCE [LARGE SCALE GENOMIC DNA]</scope>
    <source>
        <tissue evidence="1">Leaf</tissue>
    </source>
</reference>
<accession>A0A822YT44</accession>
<comment type="caution">
    <text evidence="1">The sequence shown here is derived from an EMBL/GenBank/DDBJ whole genome shotgun (WGS) entry which is preliminary data.</text>
</comment>
<evidence type="ECO:0000313" key="2">
    <source>
        <dbReference type="Proteomes" id="UP000607653"/>
    </source>
</evidence>
<gene>
    <name evidence="1" type="ORF">HUJ06_011249</name>
</gene>
<organism evidence="1 2">
    <name type="scientific">Nelumbo nucifera</name>
    <name type="common">Sacred lotus</name>
    <dbReference type="NCBI Taxonomy" id="4432"/>
    <lineage>
        <taxon>Eukaryota</taxon>
        <taxon>Viridiplantae</taxon>
        <taxon>Streptophyta</taxon>
        <taxon>Embryophyta</taxon>
        <taxon>Tracheophyta</taxon>
        <taxon>Spermatophyta</taxon>
        <taxon>Magnoliopsida</taxon>
        <taxon>Proteales</taxon>
        <taxon>Nelumbonaceae</taxon>
        <taxon>Nelumbo</taxon>
    </lineage>
</organism>